<dbReference type="Pfam" id="PF21240">
    <property type="entry name" value="Nup98_GLEBS"/>
    <property type="match status" value="2"/>
</dbReference>
<dbReference type="RefSeq" id="XP_013064292.2">
    <property type="nucleotide sequence ID" value="XM_013208838.2"/>
</dbReference>
<sequence>MDYLTQQQEMDLLKEEFRKFKIEMVTRTEEQFFQVKSQIAILMDEIYLQNKNIQDVKDSLSNLSKNQNFSANGSSERNSSNFVNKRSRDQLKKENNLISYSKNTRTNTNNQKICGEYNQHSISDTKCSTTQSSSFSDTIPIDMPNHTVVKCVAKQSNGKKQSSHGNSKQISQPNFPTAKICCSSCRVNEKLIRQHGKKTNKSLSKVKCLEKKLKHCIKKGSALFENFSQQLLHATDIIDENSFDIEQCWSETKSLRDKDLCIMLNGNLINLEDEISKMNFELEALWTQSEQHNTLIEQLKTKLRLQIQFNRPPPDYIWKQEVVEALKNVEKMYDTMQMLFIERMQKLEKVIEHDIISRRKLKVHMLRKFPIENAKGTIWKFQAPTGEDTMQRGSQPLVIYQTKYQCITAMKEYEDQSLEYSLDTMQRGSQPLVIYQSKYQCITAMKEYEDQSLEELCHLDYKKMDKQAYKIMSLVNLSCLNNNTATWNIIENSTDCNFLTTNTGILGLYRVPFSCSFDTNHTHLTSQAISRPKKCRKSIQRRKKRYKKVPGDLDLLG</sequence>
<reference evidence="3 4" key="1">
    <citation type="submission" date="2025-04" db="UniProtKB">
        <authorList>
            <consortium name="RefSeq"/>
        </authorList>
    </citation>
    <scope>IDENTIFICATION</scope>
</reference>
<evidence type="ECO:0000313" key="2">
    <source>
        <dbReference type="Proteomes" id="UP001165740"/>
    </source>
</evidence>
<gene>
    <name evidence="3 4" type="primary">LOC106053303</name>
</gene>
<name>A0A9W3BDP4_BIOGL</name>
<protein>
    <submittedName>
        <fullName evidence="3 4">Uncharacterized protein LOC106053303 isoform X1</fullName>
    </submittedName>
</protein>
<feature type="compositionally biased region" description="Polar residues" evidence="1">
    <location>
        <begin position="67"/>
        <end position="84"/>
    </location>
</feature>
<dbReference type="Proteomes" id="UP001165740">
    <property type="component" value="Chromosome 9"/>
</dbReference>
<keyword evidence="2" id="KW-1185">Reference proteome</keyword>
<proteinExistence type="predicted"/>
<organism evidence="2 4">
    <name type="scientific">Biomphalaria glabrata</name>
    <name type="common">Bloodfluke planorb</name>
    <name type="synonym">Freshwater snail</name>
    <dbReference type="NCBI Taxonomy" id="6526"/>
    <lineage>
        <taxon>Eukaryota</taxon>
        <taxon>Metazoa</taxon>
        <taxon>Spiralia</taxon>
        <taxon>Lophotrochozoa</taxon>
        <taxon>Mollusca</taxon>
        <taxon>Gastropoda</taxon>
        <taxon>Heterobranchia</taxon>
        <taxon>Euthyneura</taxon>
        <taxon>Panpulmonata</taxon>
        <taxon>Hygrophila</taxon>
        <taxon>Lymnaeoidea</taxon>
        <taxon>Planorbidae</taxon>
        <taxon>Biomphalaria</taxon>
    </lineage>
</organism>
<evidence type="ECO:0000313" key="3">
    <source>
        <dbReference type="RefSeq" id="XP_013064292.2"/>
    </source>
</evidence>
<dbReference type="Gene3D" id="1.10.10.2360">
    <property type="match status" value="2"/>
</dbReference>
<evidence type="ECO:0000256" key="1">
    <source>
        <dbReference type="SAM" id="MobiDB-lite"/>
    </source>
</evidence>
<feature type="region of interest" description="Disordered" evidence="1">
    <location>
        <begin position="67"/>
        <end position="88"/>
    </location>
</feature>
<dbReference type="GeneID" id="106053303"/>
<dbReference type="AlphaFoldDB" id="A0A9W3BDP4"/>
<dbReference type="RefSeq" id="XP_055897544.1">
    <property type="nucleotide sequence ID" value="XM_056041569.1"/>
</dbReference>
<evidence type="ECO:0000313" key="4">
    <source>
        <dbReference type="RefSeq" id="XP_055897544.1"/>
    </source>
</evidence>
<accession>A0A9W3BDP4</accession>
<dbReference type="OrthoDB" id="3797628at2759"/>